<protein>
    <submittedName>
        <fullName evidence="2">FAD-dependent oxidoreductase</fullName>
    </submittedName>
</protein>
<evidence type="ECO:0000313" key="2">
    <source>
        <dbReference type="EMBL" id="RJP17158.1"/>
    </source>
</evidence>
<name>A0A3A4N5K0_ABYX5</name>
<accession>A0A3A4N5K0</accession>
<gene>
    <name evidence="2" type="ORF">C4520_17425</name>
</gene>
<evidence type="ECO:0000259" key="1">
    <source>
        <dbReference type="Pfam" id="PF01494"/>
    </source>
</evidence>
<feature type="domain" description="FAD-binding" evidence="1">
    <location>
        <begin position="5"/>
        <end position="319"/>
    </location>
</feature>
<comment type="caution">
    <text evidence="2">The sequence shown here is derived from an EMBL/GenBank/DDBJ whole genome shotgun (WGS) entry which is preliminary data.</text>
</comment>
<dbReference type="SUPFAM" id="SSF51905">
    <property type="entry name" value="FAD/NAD(P)-binding domain"/>
    <property type="match status" value="1"/>
</dbReference>
<proteinExistence type="predicted"/>
<dbReference type="PANTHER" id="PTHR42685">
    <property type="entry name" value="GERANYLGERANYL DIPHOSPHATE REDUCTASE"/>
    <property type="match status" value="1"/>
</dbReference>
<dbReference type="InterPro" id="IPR002938">
    <property type="entry name" value="FAD-bd"/>
</dbReference>
<dbReference type="PRINTS" id="PR00420">
    <property type="entry name" value="RNGMNOXGNASE"/>
</dbReference>
<dbReference type="Gene3D" id="3.50.50.60">
    <property type="entry name" value="FAD/NAD(P)-binding domain"/>
    <property type="match status" value="1"/>
</dbReference>
<dbReference type="InterPro" id="IPR036188">
    <property type="entry name" value="FAD/NAD-bd_sf"/>
</dbReference>
<dbReference type="Proteomes" id="UP000265882">
    <property type="component" value="Unassembled WGS sequence"/>
</dbReference>
<dbReference type="InterPro" id="IPR050407">
    <property type="entry name" value="Geranylgeranyl_reductase"/>
</dbReference>
<dbReference type="Pfam" id="PF01494">
    <property type="entry name" value="FAD_binding_3"/>
    <property type="match status" value="1"/>
</dbReference>
<dbReference type="GO" id="GO:0071949">
    <property type="term" value="F:FAD binding"/>
    <property type="evidence" value="ECO:0007669"/>
    <property type="project" value="InterPro"/>
</dbReference>
<sequence>MKKSDYDVIVVGAGVAGLAAAVASARADATTLVLDAASEVASKVKGEVIKQNYSVIEKILQQPMPRSMIHGISKRRRIFSPSCEKNMLVNKAEASLIIEYRPLVFGIARACVGAGAELRLNTEVKGVLLDERERVVGVKCSQLGQTADITSKAVIAADGWNSRVGRQSRFAAPTACPAFKAVVEGADIPDEDVLEFFLLTEPAGALWLFPKGRTCADCGIVYWETSPGVTEADLRAAWERHREEHPVLRERLRNASPVLTSTDRCIFGGLLQDFVRPGLILVGDAAGQVGASGGSGILSSLSLGYEAGTFLGEYAAQHADASDASVMEACSKSMKTTAIWKMLEAEEKSGAMTRHFLFHILKTNEAIDNAWDAISEMAS</sequence>
<dbReference type="EMBL" id="QZKU01000119">
    <property type="protein sequence ID" value="RJP17158.1"/>
    <property type="molecule type" value="Genomic_DNA"/>
</dbReference>
<dbReference type="PANTHER" id="PTHR42685:SF18">
    <property type="entry name" value="DIGERANYLGERANYLGLYCEROPHOSPHOLIPID REDUCTASE"/>
    <property type="match status" value="1"/>
</dbReference>
<dbReference type="AlphaFoldDB" id="A0A3A4N5K0"/>
<organism evidence="2 3">
    <name type="scientific">Abyssobacteria bacterium (strain SURF_5)</name>
    <dbReference type="NCBI Taxonomy" id="2093360"/>
    <lineage>
        <taxon>Bacteria</taxon>
        <taxon>Pseudomonadati</taxon>
        <taxon>Candidatus Hydrogenedentota</taxon>
        <taxon>Candidatus Abyssobacteria</taxon>
    </lineage>
</organism>
<reference evidence="2 3" key="1">
    <citation type="journal article" date="2017" name="ISME J.">
        <title>Energy and carbon metabolisms in a deep terrestrial subsurface fluid microbial community.</title>
        <authorList>
            <person name="Momper L."/>
            <person name="Jungbluth S.P."/>
            <person name="Lee M.D."/>
            <person name="Amend J.P."/>
        </authorList>
    </citation>
    <scope>NUCLEOTIDE SEQUENCE [LARGE SCALE GENOMIC DNA]</scope>
    <source>
        <strain evidence="2">SURF_5</strain>
    </source>
</reference>
<evidence type="ECO:0000313" key="3">
    <source>
        <dbReference type="Proteomes" id="UP000265882"/>
    </source>
</evidence>